<dbReference type="GO" id="GO:0016301">
    <property type="term" value="F:kinase activity"/>
    <property type="evidence" value="ECO:0007669"/>
    <property type="project" value="UniProtKB-KW"/>
</dbReference>
<accession>A0A0A0BX51</accession>
<dbReference type="AlphaFoldDB" id="A0A0A0BX51"/>
<gene>
    <name evidence="1" type="ORF">N869_16785</name>
</gene>
<dbReference type="Gene3D" id="3.40.50.300">
    <property type="entry name" value="P-loop containing nucleotide triphosphate hydrolases"/>
    <property type="match status" value="1"/>
</dbReference>
<dbReference type="Proteomes" id="UP000054314">
    <property type="component" value="Unassembled WGS sequence"/>
</dbReference>
<dbReference type="InterPro" id="IPR027417">
    <property type="entry name" value="P-loop_NTPase"/>
</dbReference>
<protein>
    <submittedName>
        <fullName evidence="1">Uridine kinase</fullName>
    </submittedName>
</protein>
<proteinExistence type="predicted"/>
<evidence type="ECO:0000313" key="1">
    <source>
        <dbReference type="EMBL" id="KGM12993.1"/>
    </source>
</evidence>
<keyword evidence="1" id="KW-0808">Transferase</keyword>
<dbReference type="EMBL" id="AXCZ01000075">
    <property type="protein sequence ID" value="KGM12993.1"/>
    <property type="molecule type" value="Genomic_DNA"/>
</dbReference>
<comment type="caution">
    <text evidence="1">The sequence shown here is derived from an EMBL/GenBank/DDBJ whole genome shotgun (WGS) entry which is preliminary data.</text>
</comment>
<dbReference type="RefSeq" id="WP_035060192.1">
    <property type="nucleotide sequence ID" value="NZ_AXCZ01000075.1"/>
</dbReference>
<keyword evidence="2" id="KW-1185">Reference proteome</keyword>
<name>A0A0A0BX51_9CELL</name>
<sequence length="218" mass="24051">MTTRTAVLSLITTHLHALDGPTPLVGIDGVDGAGKTMFADALASELQAEGRDVVQVSVDGFHRPRDQRYRQGRTSPRGFYEDSYDLEAFRRLVVDPLRPDGSRTIRTAAFDHRADVAVDGPGVEVPDGTIVLVDGIFLHRPELVGTWDASVFLRVPFETTFARMAARDGFPADPDDPANRRYVEGQRLYLADADPETRATFVVDNTDVIRPRMVDRAG</sequence>
<reference evidence="1 2" key="1">
    <citation type="submission" date="2013-08" db="EMBL/GenBank/DDBJ databases">
        <title>Genome sequencing of Cellulomonas bogoriensis 69B4.</title>
        <authorList>
            <person name="Chen F."/>
            <person name="Li Y."/>
            <person name="Wang G."/>
        </authorList>
    </citation>
    <scope>NUCLEOTIDE SEQUENCE [LARGE SCALE GENOMIC DNA]</scope>
    <source>
        <strain evidence="1 2">69B4</strain>
    </source>
</reference>
<organism evidence="1 2">
    <name type="scientific">Cellulomonas bogoriensis 69B4 = DSM 16987</name>
    <dbReference type="NCBI Taxonomy" id="1386082"/>
    <lineage>
        <taxon>Bacteria</taxon>
        <taxon>Bacillati</taxon>
        <taxon>Actinomycetota</taxon>
        <taxon>Actinomycetes</taxon>
        <taxon>Micrococcales</taxon>
        <taxon>Cellulomonadaceae</taxon>
        <taxon>Cellulomonas</taxon>
    </lineage>
</organism>
<evidence type="ECO:0000313" key="2">
    <source>
        <dbReference type="Proteomes" id="UP000054314"/>
    </source>
</evidence>
<dbReference type="SUPFAM" id="SSF52540">
    <property type="entry name" value="P-loop containing nucleoside triphosphate hydrolases"/>
    <property type="match status" value="1"/>
</dbReference>
<keyword evidence="1" id="KW-0418">Kinase</keyword>